<feature type="region of interest" description="Disordered" evidence="1">
    <location>
        <begin position="1"/>
        <end position="44"/>
    </location>
</feature>
<accession>A0A5J5B991</accession>
<evidence type="ECO:0000256" key="1">
    <source>
        <dbReference type="SAM" id="MobiDB-lite"/>
    </source>
</evidence>
<evidence type="ECO:0000313" key="2">
    <source>
        <dbReference type="EMBL" id="KAA8539825.1"/>
    </source>
</evidence>
<proteinExistence type="predicted"/>
<evidence type="ECO:0000313" key="3">
    <source>
        <dbReference type="Proteomes" id="UP000325577"/>
    </source>
</evidence>
<sequence length="116" mass="12574">MPPSIGESQEVDGGISEGEEIDSEIETAGFREDASAAANVRESEEAAQLVVVEKEIKRDIEVLNANYMEVEECAGTVMGMKVKEEVVVKQNVETVIEDRMNVNTENGIEGNGVAEE</sequence>
<reference evidence="2 3" key="1">
    <citation type="submission" date="2019-09" db="EMBL/GenBank/DDBJ databases">
        <title>A chromosome-level genome assembly of the Chinese tupelo Nyssa sinensis.</title>
        <authorList>
            <person name="Yang X."/>
            <person name="Kang M."/>
            <person name="Yang Y."/>
            <person name="Xiong H."/>
            <person name="Wang M."/>
            <person name="Zhang Z."/>
            <person name="Wang Z."/>
            <person name="Wu H."/>
            <person name="Ma T."/>
            <person name="Liu J."/>
            <person name="Xi Z."/>
        </authorList>
    </citation>
    <scope>NUCLEOTIDE SEQUENCE [LARGE SCALE GENOMIC DNA]</scope>
    <source>
        <strain evidence="2">J267</strain>
        <tissue evidence="2">Leaf</tissue>
    </source>
</reference>
<organism evidence="2 3">
    <name type="scientific">Nyssa sinensis</name>
    <dbReference type="NCBI Taxonomy" id="561372"/>
    <lineage>
        <taxon>Eukaryota</taxon>
        <taxon>Viridiplantae</taxon>
        <taxon>Streptophyta</taxon>
        <taxon>Embryophyta</taxon>
        <taxon>Tracheophyta</taxon>
        <taxon>Spermatophyta</taxon>
        <taxon>Magnoliopsida</taxon>
        <taxon>eudicotyledons</taxon>
        <taxon>Gunneridae</taxon>
        <taxon>Pentapetalae</taxon>
        <taxon>asterids</taxon>
        <taxon>Cornales</taxon>
        <taxon>Nyssaceae</taxon>
        <taxon>Nyssa</taxon>
    </lineage>
</organism>
<keyword evidence="3" id="KW-1185">Reference proteome</keyword>
<dbReference type="EMBL" id="CM018037">
    <property type="protein sequence ID" value="KAA8539825.1"/>
    <property type="molecule type" value="Genomic_DNA"/>
</dbReference>
<name>A0A5J5B991_9ASTE</name>
<dbReference type="AlphaFoldDB" id="A0A5J5B991"/>
<dbReference type="Proteomes" id="UP000325577">
    <property type="component" value="Linkage Group LG14"/>
</dbReference>
<protein>
    <submittedName>
        <fullName evidence="2">Uncharacterized protein</fullName>
    </submittedName>
</protein>
<gene>
    <name evidence="2" type="ORF">F0562_026517</name>
</gene>